<protein>
    <recommendedName>
        <fullName evidence="3">carbonic anhydrase</fullName>
        <ecNumber evidence="3">4.2.1.1</ecNumber>
    </recommendedName>
</protein>
<dbReference type="InterPro" id="IPR001765">
    <property type="entry name" value="Carbonic_anhydrase"/>
</dbReference>
<keyword evidence="6 8" id="KW-0456">Lyase</keyword>
<proteinExistence type="inferred from homology"/>
<evidence type="ECO:0000256" key="3">
    <source>
        <dbReference type="ARBA" id="ARBA00012925"/>
    </source>
</evidence>
<dbReference type="GO" id="GO:0004089">
    <property type="term" value="F:carbonate dehydratase activity"/>
    <property type="evidence" value="ECO:0007669"/>
    <property type="project" value="UniProtKB-EC"/>
</dbReference>
<dbReference type="SUPFAM" id="SSF53056">
    <property type="entry name" value="beta-carbonic anhydrase, cab"/>
    <property type="match status" value="1"/>
</dbReference>
<comment type="similarity">
    <text evidence="2">Belongs to the beta-class carbonic anhydrase family.</text>
</comment>
<dbReference type="GO" id="GO:0008270">
    <property type="term" value="F:zinc ion binding"/>
    <property type="evidence" value="ECO:0007669"/>
    <property type="project" value="InterPro"/>
</dbReference>
<comment type="catalytic activity">
    <reaction evidence="7">
        <text>hydrogencarbonate + H(+) = CO2 + H2O</text>
        <dbReference type="Rhea" id="RHEA:10748"/>
        <dbReference type="ChEBI" id="CHEBI:15377"/>
        <dbReference type="ChEBI" id="CHEBI:15378"/>
        <dbReference type="ChEBI" id="CHEBI:16526"/>
        <dbReference type="ChEBI" id="CHEBI:17544"/>
        <dbReference type="EC" id="4.2.1.1"/>
    </reaction>
</comment>
<evidence type="ECO:0000256" key="7">
    <source>
        <dbReference type="ARBA" id="ARBA00048348"/>
    </source>
</evidence>
<evidence type="ECO:0000256" key="1">
    <source>
        <dbReference type="ARBA" id="ARBA00001947"/>
    </source>
</evidence>
<dbReference type="PANTHER" id="PTHR11002">
    <property type="entry name" value="CARBONIC ANHYDRASE"/>
    <property type="match status" value="1"/>
</dbReference>
<dbReference type="InterPro" id="IPR045066">
    <property type="entry name" value="Beta_CA_cladeB"/>
</dbReference>
<dbReference type="SMART" id="SM00947">
    <property type="entry name" value="Pro_CA"/>
    <property type="match status" value="1"/>
</dbReference>
<sequence>MQADDSQTPGVLPPHLVDGYKVFLSGRFRADQARFKSLAIKGQRPTTMVIGCCDSRVAPEAIFDAGPGELFVLRNVAALVPPYEPDDHFHGASAALEYAIMALEVQHIVVLGHAQCGGVRAFADITANPDTPRLSHSDFIGDWIKMLAPAVERLGVAADPESPAYLQKLEFEAIKLTLSHLRSFPMIQVLERRGYLHLHAAYFGVADGRLLALDEDTGEFQQVEGGAHAAAFEESRF</sequence>
<dbReference type="Gene3D" id="3.40.1050.10">
    <property type="entry name" value="Carbonic anhydrase"/>
    <property type="match status" value="1"/>
</dbReference>
<dbReference type="GO" id="GO:0015976">
    <property type="term" value="P:carbon utilization"/>
    <property type="evidence" value="ECO:0007669"/>
    <property type="project" value="InterPro"/>
</dbReference>
<reference evidence="8" key="1">
    <citation type="submission" date="2023-07" db="EMBL/GenBank/DDBJ databases">
        <authorList>
            <person name="Pelsma A.J. K."/>
        </authorList>
    </citation>
    <scope>NUCLEOTIDE SEQUENCE</scope>
</reference>
<accession>A0AA48M705</accession>
<evidence type="ECO:0000256" key="6">
    <source>
        <dbReference type="ARBA" id="ARBA00023239"/>
    </source>
</evidence>
<dbReference type="InterPro" id="IPR015892">
    <property type="entry name" value="Carbonic_anhydrase_CS"/>
</dbReference>
<dbReference type="CDD" id="cd00884">
    <property type="entry name" value="beta_CA_cladeB"/>
    <property type="match status" value="1"/>
</dbReference>
<dbReference type="EMBL" id="OY288114">
    <property type="protein sequence ID" value="CAJ0887483.1"/>
    <property type="molecule type" value="Genomic_DNA"/>
</dbReference>
<evidence type="ECO:0000256" key="2">
    <source>
        <dbReference type="ARBA" id="ARBA00006217"/>
    </source>
</evidence>
<dbReference type="Pfam" id="PF00484">
    <property type="entry name" value="Pro_CA"/>
    <property type="match status" value="1"/>
</dbReference>
<keyword evidence="5" id="KW-0862">Zinc</keyword>
<keyword evidence="4" id="KW-0479">Metal-binding</keyword>
<comment type="cofactor">
    <cofactor evidence="1">
        <name>Zn(2+)</name>
        <dbReference type="ChEBI" id="CHEBI:29105"/>
    </cofactor>
</comment>
<organism evidence="8">
    <name type="scientific">freshwater sediment metagenome</name>
    <dbReference type="NCBI Taxonomy" id="556182"/>
    <lineage>
        <taxon>unclassified sequences</taxon>
        <taxon>metagenomes</taxon>
        <taxon>ecological metagenomes</taxon>
    </lineage>
</organism>
<name>A0AA48M705_9ZZZZ</name>
<dbReference type="InterPro" id="IPR036874">
    <property type="entry name" value="Carbonic_anhydrase_sf"/>
</dbReference>
<dbReference type="EC" id="4.2.1.1" evidence="3"/>
<dbReference type="PROSITE" id="PS00705">
    <property type="entry name" value="PROK_CO2_ANHYDRASE_2"/>
    <property type="match status" value="1"/>
</dbReference>
<gene>
    <name evidence="8" type="primary">cynT/can</name>
    <name evidence="8" type="ORF">AMST5_03797</name>
</gene>
<evidence type="ECO:0000256" key="4">
    <source>
        <dbReference type="ARBA" id="ARBA00022723"/>
    </source>
</evidence>
<evidence type="ECO:0000256" key="5">
    <source>
        <dbReference type="ARBA" id="ARBA00022833"/>
    </source>
</evidence>
<dbReference type="PANTHER" id="PTHR11002:SF76">
    <property type="entry name" value="CARBONIC ANHYDRASE"/>
    <property type="match status" value="1"/>
</dbReference>
<evidence type="ECO:0000313" key="8">
    <source>
        <dbReference type="EMBL" id="CAJ0887483.1"/>
    </source>
</evidence>
<dbReference type="AlphaFoldDB" id="A0AA48M705"/>